<evidence type="ECO:0000256" key="5">
    <source>
        <dbReference type="ARBA" id="ARBA00023136"/>
    </source>
</evidence>
<evidence type="ECO:0000256" key="6">
    <source>
        <dbReference type="SAM" id="Phobius"/>
    </source>
</evidence>
<dbReference type="EMBL" id="OU963863">
    <property type="protein sequence ID" value="CAH0766896.1"/>
    <property type="molecule type" value="Genomic_DNA"/>
</dbReference>
<dbReference type="Gene3D" id="2.60.40.10">
    <property type="entry name" value="Immunoglobulins"/>
    <property type="match status" value="1"/>
</dbReference>
<evidence type="ECO:0000313" key="9">
    <source>
        <dbReference type="Proteomes" id="UP001152759"/>
    </source>
</evidence>
<comment type="subcellular location">
    <subcellularLocation>
        <location evidence="1">Membrane</location>
        <topology evidence="1">Single-pass type IV membrane protein</topology>
    </subcellularLocation>
</comment>
<protein>
    <recommendedName>
        <fullName evidence="7">MSP domain-containing protein</fullName>
    </recommendedName>
</protein>
<keyword evidence="9" id="KW-1185">Reference proteome</keyword>
<dbReference type="GO" id="GO:0090158">
    <property type="term" value="P:endoplasmic reticulum membrane organization"/>
    <property type="evidence" value="ECO:0007669"/>
    <property type="project" value="TreeGrafter"/>
</dbReference>
<reference evidence="8" key="1">
    <citation type="submission" date="2021-12" db="EMBL/GenBank/DDBJ databases">
        <authorList>
            <person name="King R."/>
        </authorList>
    </citation>
    <scope>NUCLEOTIDE SEQUENCE</scope>
</reference>
<dbReference type="GO" id="GO:0061817">
    <property type="term" value="P:endoplasmic reticulum-plasma membrane tethering"/>
    <property type="evidence" value="ECO:0007669"/>
    <property type="project" value="TreeGrafter"/>
</dbReference>
<dbReference type="AlphaFoldDB" id="A0A9P0CCB3"/>
<gene>
    <name evidence="8" type="ORF">BEMITA_LOCUS4501</name>
</gene>
<accession>A0A9P0CCB3</accession>
<dbReference type="InterPro" id="IPR016763">
    <property type="entry name" value="VAP"/>
</dbReference>
<dbReference type="Proteomes" id="UP001152759">
    <property type="component" value="Chromosome 2"/>
</dbReference>
<dbReference type="PANTHER" id="PTHR10809">
    <property type="entry name" value="VESICLE-ASSOCIATED MEMBRANE PROTEIN-ASSOCIATED PROTEIN"/>
    <property type="match status" value="1"/>
</dbReference>
<evidence type="ECO:0000256" key="2">
    <source>
        <dbReference type="ARBA" id="ARBA00008932"/>
    </source>
</evidence>
<dbReference type="GO" id="GO:0005789">
    <property type="term" value="C:endoplasmic reticulum membrane"/>
    <property type="evidence" value="ECO:0007669"/>
    <property type="project" value="InterPro"/>
</dbReference>
<dbReference type="Pfam" id="PF00635">
    <property type="entry name" value="Motile_Sperm"/>
    <property type="match status" value="1"/>
</dbReference>
<evidence type="ECO:0000256" key="4">
    <source>
        <dbReference type="ARBA" id="ARBA00022989"/>
    </source>
</evidence>
<proteinExistence type="inferred from homology"/>
<evidence type="ECO:0000256" key="3">
    <source>
        <dbReference type="ARBA" id="ARBA00022692"/>
    </source>
</evidence>
<dbReference type="GO" id="GO:0033149">
    <property type="term" value="F:FFAT motif binding"/>
    <property type="evidence" value="ECO:0007669"/>
    <property type="project" value="TreeGrafter"/>
</dbReference>
<comment type="similarity">
    <text evidence="2">Belongs to the VAMP-associated protein (VAP) (TC 9.B.17) family.</text>
</comment>
<feature type="domain" description="MSP" evidence="7">
    <location>
        <begin position="5"/>
        <end position="127"/>
    </location>
</feature>
<evidence type="ECO:0000256" key="1">
    <source>
        <dbReference type="ARBA" id="ARBA00004211"/>
    </source>
</evidence>
<dbReference type="SUPFAM" id="SSF49354">
    <property type="entry name" value="PapD-like"/>
    <property type="match status" value="1"/>
</dbReference>
<evidence type="ECO:0000313" key="8">
    <source>
        <dbReference type="EMBL" id="CAH0766896.1"/>
    </source>
</evidence>
<feature type="transmembrane region" description="Helical" evidence="6">
    <location>
        <begin position="228"/>
        <end position="247"/>
    </location>
</feature>
<dbReference type="InterPro" id="IPR000535">
    <property type="entry name" value="MSP_dom"/>
</dbReference>
<sequence>MQSSFFTKLPYNKYVILDLLKCSGPFTSPVFSYITLENPCDKKVCFKIKTTAPKKYCVRPNSGSVDPHQSVQVAVVLQSAGIDPNEKNKHKFMVQSVILPEDTPVESVWKDVKPECLVDYKLKCVFEMNESEDENVQEKEKKSVTVLPPETCEEQEHAKTSSETKTCSQEEANLRLENTELKKLIQAWKGGNPHWTYGGYDQQKQMHTWKRINPPKGDSEDQGLLDRYSLTSVFLAIIVGLIGVLIGKYAI</sequence>
<dbReference type="GO" id="GO:0005886">
    <property type="term" value="C:plasma membrane"/>
    <property type="evidence" value="ECO:0007669"/>
    <property type="project" value="TreeGrafter"/>
</dbReference>
<dbReference type="PROSITE" id="PS50202">
    <property type="entry name" value="MSP"/>
    <property type="match status" value="1"/>
</dbReference>
<dbReference type="InterPro" id="IPR008962">
    <property type="entry name" value="PapD-like_sf"/>
</dbReference>
<keyword evidence="4 6" id="KW-1133">Transmembrane helix</keyword>
<name>A0A9P0CCB3_BEMTA</name>
<dbReference type="InterPro" id="IPR013783">
    <property type="entry name" value="Ig-like_fold"/>
</dbReference>
<dbReference type="PIRSF" id="PIRSF019693">
    <property type="entry name" value="VAMP-associated"/>
    <property type="match status" value="1"/>
</dbReference>
<keyword evidence="5 6" id="KW-0472">Membrane</keyword>
<organism evidence="8 9">
    <name type="scientific">Bemisia tabaci</name>
    <name type="common">Sweetpotato whitefly</name>
    <name type="synonym">Aleurodes tabaci</name>
    <dbReference type="NCBI Taxonomy" id="7038"/>
    <lineage>
        <taxon>Eukaryota</taxon>
        <taxon>Metazoa</taxon>
        <taxon>Ecdysozoa</taxon>
        <taxon>Arthropoda</taxon>
        <taxon>Hexapoda</taxon>
        <taxon>Insecta</taxon>
        <taxon>Pterygota</taxon>
        <taxon>Neoptera</taxon>
        <taxon>Paraneoptera</taxon>
        <taxon>Hemiptera</taxon>
        <taxon>Sternorrhyncha</taxon>
        <taxon>Aleyrodoidea</taxon>
        <taxon>Aleyrodidae</taxon>
        <taxon>Aleyrodinae</taxon>
        <taxon>Bemisia</taxon>
    </lineage>
</organism>
<dbReference type="PANTHER" id="PTHR10809:SF6">
    <property type="entry name" value="AT11025P-RELATED"/>
    <property type="match status" value="1"/>
</dbReference>
<evidence type="ECO:0000259" key="7">
    <source>
        <dbReference type="PROSITE" id="PS50202"/>
    </source>
</evidence>
<keyword evidence="3 6" id="KW-0812">Transmembrane</keyword>